<dbReference type="AlphaFoldDB" id="Q6CQP6"/>
<keyword evidence="4 10" id="KW-0812">Transmembrane</keyword>
<evidence type="ECO:0000256" key="8">
    <source>
        <dbReference type="ARBA" id="ARBA00023136"/>
    </source>
</evidence>
<sequence length="869" mass="100464">MQSDEASLKKDYQFNIQEKESSTDNGNLEEFEDYGVEFTNAIVEACGHDPESFPDGIYPKEVEYMITVTKRLSIEESLKILEKTLKEHEDDANLPEDLIERTRSLLDRDDYLKQGHSEFEWFEQCKIDAAMIHYHSPYPEVRTVTSPIDDETIPIETFRAYFLGFFWTILGAGVNEFFVHRKPKISLTAPVMQILLYPCGKLFERVMPNHTFKLGKISVNFNPGPWSFKEQMFSTIIFNVATSYTYVSHNIYVQRLEIFYNNKWLDFGYEVLLMLCSQLLGFGYAGILRKFVIYNEKCIWPTLFPTLALNGALLKPDSKENINGWRMTRYKFFLTFFVIMFIYNWIPTYLFEGLSTFSWLTWCSPKNFDLAVVTGSQYGLGLNPVPTFDWNIIDYNYALTIPFFSQLNQYIGTFIGFFAILGIYYSNYKWTAFLPLNSNDIFTNRGESYVVQDILDENSMLVESKYQEYSPPYYSAGNLLVYGGIFAQYPFAFLYVFFTEWASILQCFKQMYRQIKNFRNVSIKSSTYDGFDDPQTRLMKKYKDVPDWWFLVVLVVALVLGILCIKLYPTQTPVWGLFFILGINFVFLIPICFIFSMTGFNMTMGVITEIIIGYALPGNGLALMTLKSLGYTIDNQAESYIADQKLAHYAKIPQRAVFKGQLVGVLIQCFVSLGVISWQIVNVKDICTSKAENKFTCPKEVNFYSSSVFWGVIGPKRVFNGLYPILKYTFLIGFLLCLLCCAIKYFFPRQTRLFHPTILIGGMQQFAPYNLSYVTAGLYFSFGFMFYIKRYYTKWWEKYNYVLAAAFSSAVAFSAIIIFFSVKYKPKPIDWWGNNIVGVGVDGGEGRQTLKNITSAFDGYFGPRKGSYP</sequence>
<dbReference type="Pfam" id="PF03169">
    <property type="entry name" value="OPT"/>
    <property type="match status" value="1"/>
</dbReference>
<dbReference type="InParanoid" id="Q6CQP6"/>
<evidence type="ECO:0000256" key="3">
    <source>
        <dbReference type="ARBA" id="ARBA00022448"/>
    </source>
</evidence>
<accession>Q6CQP6</accession>
<dbReference type="PaxDb" id="284590-Q6CQP6"/>
<dbReference type="FunCoup" id="Q6CQP6">
    <property type="interactions" value="40"/>
</dbReference>
<feature type="transmembrane region" description="Helical" evidence="10">
    <location>
        <begin position="768"/>
        <end position="788"/>
    </location>
</feature>
<dbReference type="Proteomes" id="UP000000598">
    <property type="component" value="Chromosome D"/>
</dbReference>
<feature type="transmembrane region" description="Helical" evidence="10">
    <location>
        <begin position="267"/>
        <end position="287"/>
    </location>
</feature>
<keyword evidence="12" id="KW-1185">Reference proteome</keyword>
<dbReference type="KEGG" id="kla:KLLA0_D15378g"/>
<evidence type="ECO:0000256" key="1">
    <source>
        <dbReference type="ARBA" id="ARBA00004141"/>
    </source>
</evidence>
<dbReference type="InterPro" id="IPR004813">
    <property type="entry name" value="OPT"/>
</dbReference>
<evidence type="ECO:0000256" key="5">
    <source>
        <dbReference type="ARBA" id="ARBA00022856"/>
    </source>
</evidence>
<dbReference type="PANTHER" id="PTHR22601">
    <property type="entry name" value="ISP4 LIKE PROTEIN"/>
    <property type="match status" value="1"/>
</dbReference>
<dbReference type="HOGENOM" id="CLU_004965_1_0_1"/>
<comment type="similarity">
    <text evidence="2">Belongs to the oligopeptide OPT transporter family.</text>
</comment>
<feature type="region of interest" description="Disordered" evidence="9">
    <location>
        <begin position="1"/>
        <end position="27"/>
    </location>
</feature>
<gene>
    <name evidence="11" type="ORF">KLLA0_D15378g</name>
</gene>
<name>Q6CQP6_KLULA</name>
<evidence type="ECO:0000256" key="10">
    <source>
        <dbReference type="SAM" id="Phobius"/>
    </source>
</evidence>
<evidence type="ECO:0000256" key="4">
    <source>
        <dbReference type="ARBA" id="ARBA00022692"/>
    </source>
</evidence>
<evidence type="ECO:0000313" key="11">
    <source>
        <dbReference type="EMBL" id="CAH00839.1"/>
    </source>
</evidence>
<reference evidence="11 12" key="1">
    <citation type="journal article" date="2004" name="Nature">
        <title>Genome evolution in yeasts.</title>
        <authorList>
            <consortium name="Genolevures"/>
            <person name="Dujon B."/>
            <person name="Sherman D."/>
            <person name="Fischer G."/>
            <person name="Durrens P."/>
            <person name="Casaregola S."/>
            <person name="Lafontaine I."/>
            <person name="de Montigny J."/>
            <person name="Marck C."/>
            <person name="Neuveglise C."/>
            <person name="Talla E."/>
            <person name="Goffard N."/>
            <person name="Frangeul L."/>
            <person name="Aigle M."/>
            <person name="Anthouard V."/>
            <person name="Babour A."/>
            <person name="Barbe V."/>
            <person name="Barnay S."/>
            <person name="Blanchin S."/>
            <person name="Beckerich J.M."/>
            <person name="Beyne E."/>
            <person name="Bleykasten C."/>
            <person name="Boisrame A."/>
            <person name="Boyer J."/>
            <person name="Cattolico L."/>
            <person name="Confanioleri F."/>
            <person name="de Daruvar A."/>
            <person name="Despons L."/>
            <person name="Fabre E."/>
            <person name="Fairhead C."/>
            <person name="Ferry-Dumazet H."/>
            <person name="Groppi A."/>
            <person name="Hantraye F."/>
            <person name="Hennequin C."/>
            <person name="Jauniaux N."/>
            <person name="Joyet P."/>
            <person name="Kachouri R."/>
            <person name="Kerrest A."/>
            <person name="Koszul R."/>
            <person name="Lemaire M."/>
            <person name="Lesur I."/>
            <person name="Ma L."/>
            <person name="Muller H."/>
            <person name="Nicaud J.M."/>
            <person name="Nikolski M."/>
            <person name="Oztas S."/>
            <person name="Ozier-Kalogeropoulos O."/>
            <person name="Pellenz S."/>
            <person name="Potier S."/>
            <person name="Richard G.F."/>
            <person name="Straub M.L."/>
            <person name="Suleau A."/>
            <person name="Swennene D."/>
            <person name="Tekaia F."/>
            <person name="Wesolowski-Louvel M."/>
            <person name="Westhof E."/>
            <person name="Wirth B."/>
            <person name="Zeniou-Meyer M."/>
            <person name="Zivanovic I."/>
            <person name="Bolotin-Fukuhara M."/>
            <person name="Thierry A."/>
            <person name="Bouchier C."/>
            <person name="Caudron B."/>
            <person name="Scarpelli C."/>
            <person name="Gaillardin C."/>
            <person name="Weissenbach J."/>
            <person name="Wincker P."/>
            <person name="Souciet J.L."/>
        </authorList>
    </citation>
    <scope>NUCLEOTIDE SEQUENCE [LARGE SCALE GENOMIC DNA]</scope>
    <source>
        <strain evidence="12">ATCC 8585 / CBS 2359 / DSM 70799 / NBRC 1267 / NRRL Y-1140 / WM37</strain>
    </source>
</reference>
<feature type="transmembrane region" description="Helical" evidence="10">
    <location>
        <begin position="332"/>
        <end position="351"/>
    </location>
</feature>
<organism evidence="11 12">
    <name type="scientific">Kluyveromyces lactis (strain ATCC 8585 / CBS 2359 / DSM 70799 / NBRC 1267 / NRRL Y-1140 / WM37)</name>
    <name type="common">Yeast</name>
    <name type="synonym">Candida sphaerica</name>
    <dbReference type="NCBI Taxonomy" id="284590"/>
    <lineage>
        <taxon>Eukaryota</taxon>
        <taxon>Fungi</taxon>
        <taxon>Dikarya</taxon>
        <taxon>Ascomycota</taxon>
        <taxon>Saccharomycotina</taxon>
        <taxon>Saccharomycetes</taxon>
        <taxon>Saccharomycetales</taxon>
        <taxon>Saccharomycetaceae</taxon>
        <taxon>Kluyveromyces</taxon>
    </lineage>
</organism>
<dbReference type="GO" id="GO:0035673">
    <property type="term" value="F:oligopeptide transmembrane transporter activity"/>
    <property type="evidence" value="ECO:0007669"/>
    <property type="project" value="InterPro"/>
</dbReference>
<keyword evidence="7 10" id="KW-1133">Transmembrane helix</keyword>
<keyword evidence="8 10" id="KW-0472">Membrane</keyword>
<keyword evidence="6" id="KW-0653">Protein transport</keyword>
<dbReference type="NCBIfam" id="TIGR00728">
    <property type="entry name" value="OPT_sfam"/>
    <property type="match status" value="1"/>
</dbReference>
<feature type="transmembrane region" description="Helical" evidence="10">
    <location>
        <begin position="574"/>
        <end position="595"/>
    </location>
</feature>
<protein>
    <submittedName>
        <fullName evidence="11">KLLA0D15378p</fullName>
    </submittedName>
</protein>
<comment type="subcellular location">
    <subcellularLocation>
        <location evidence="1">Membrane</location>
        <topology evidence="1">Multi-pass membrane protein</topology>
    </subcellularLocation>
</comment>
<dbReference type="GO" id="GO:0016020">
    <property type="term" value="C:membrane"/>
    <property type="evidence" value="ECO:0007669"/>
    <property type="project" value="UniProtKB-SubCell"/>
</dbReference>
<evidence type="ECO:0000256" key="7">
    <source>
        <dbReference type="ARBA" id="ARBA00022989"/>
    </source>
</evidence>
<keyword evidence="5" id="KW-0571">Peptide transport</keyword>
<feature type="transmembrane region" description="Helical" evidence="10">
    <location>
        <begin position="725"/>
        <end position="747"/>
    </location>
</feature>
<feature type="compositionally biased region" description="Basic and acidic residues" evidence="9">
    <location>
        <begin position="1"/>
        <end position="22"/>
    </location>
</feature>
<dbReference type="eggNOG" id="KOG2262">
    <property type="taxonomic scope" value="Eukaryota"/>
</dbReference>
<evidence type="ECO:0000256" key="6">
    <source>
        <dbReference type="ARBA" id="ARBA00022927"/>
    </source>
</evidence>
<feature type="transmembrane region" description="Helical" evidence="10">
    <location>
        <begin position="800"/>
        <end position="822"/>
    </location>
</feature>
<dbReference type="OMA" id="ARINGWS"/>
<dbReference type="NCBIfam" id="TIGR00727">
    <property type="entry name" value="ISP4_OPT"/>
    <property type="match status" value="1"/>
</dbReference>
<evidence type="ECO:0000256" key="9">
    <source>
        <dbReference type="SAM" id="MobiDB-lite"/>
    </source>
</evidence>
<dbReference type="EMBL" id="CR382124">
    <property type="protein sequence ID" value="CAH00839.1"/>
    <property type="molecule type" value="Genomic_DNA"/>
</dbReference>
<evidence type="ECO:0000313" key="12">
    <source>
        <dbReference type="Proteomes" id="UP000000598"/>
    </source>
</evidence>
<dbReference type="InterPro" id="IPR004648">
    <property type="entry name" value="Oligpept_transpt"/>
</dbReference>
<keyword evidence="3" id="KW-0813">Transport</keyword>
<proteinExistence type="inferred from homology"/>
<feature type="transmembrane region" description="Helical" evidence="10">
    <location>
        <begin position="548"/>
        <end position="568"/>
    </location>
</feature>
<dbReference type="GO" id="GO:0015031">
    <property type="term" value="P:protein transport"/>
    <property type="evidence" value="ECO:0007669"/>
    <property type="project" value="UniProtKB-KW"/>
</dbReference>
<feature type="transmembrane region" description="Helical" evidence="10">
    <location>
        <begin position="662"/>
        <end position="681"/>
    </location>
</feature>
<feature type="transmembrane region" description="Helical" evidence="10">
    <location>
        <begin position="407"/>
        <end position="425"/>
    </location>
</feature>
<evidence type="ECO:0000256" key="2">
    <source>
        <dbReference type="ARBA" id="ARBA00008807"/>
    </source>
</evidence>